<keyword evidence="3 4" id="KW-0408">Iron</keyword>
<dbReference type="Pfam" id="PF07587">
    <property type="entry name" value="PSD1"/>
    <property type="match status" value="1"/>
</dbReference>
<dbReference type="InterPro" id="IPR011429">
    <property type="entry name" value="Cyt_c_Planctomycete-type"/>
</dbReference>
<keyword evidence="2 4" id="KW-0479">Metal-binding</keyword>
<accession>A0ABT7PMM1</accession>
<comment type="caution">
    <text evidence="6">The sequence shown here is derived from an EMBL/GenBank/DDBJ whole genome shotgun (WGS) entry which is preliminary data.</text>
</comment>
<name>A0ABT7PMM1_9BACT</name>
<evidence type="ECO:0000256" key="4">
    <source>
        <dbReference type="PROSITE-ProRule" id="PRU00433"/>
    </source>
</evidence>
<dbReference type="InterPro" id="IPR036909">
    <property type="entry name" value="Cyt_c-like_dom_sf"/>
</dbReference>
<evidence type="ECO:0000313" key="7">
    <source>
        <dbReference type="Proteomes" id="UP001239462"/>
    </source>
</evidence>
<evidence type="ECO:0000313" key="6">
    <source>
        <dbReference type="EMBL" id="MDM4017759.1"/>
    </source>
</evidence>
<protein>
    <submittedName>
        <fullName evidence="6">PSD1 and planctomycete cytochrome C domain-containing protein</fullName>
    </submittedName>
</protein>
<dbReference type="Pfam" id="PF07583">
    <property type="entry name" value="PSCyt2"/>
    <property type="match status" value="1"/>
</dbReference>
<proteinExistence type="predicted"/>
<evidence type="ECO:0000256" key="1">
    <source>
        <dbReference type="ARBA" id="ARBA00022617"/>
    </source>
</evidence>
<reference evidence="6 7" key="1">
    <citation type="submission" date="2023-06" db="EMBL/GenBank/DDBJ databases">
        <title>Roseiconus lacunae JC819 isolated from Gulf of Mannar region, Tamil Nadu.</title>
        <authorList>
            <person name="Pk S."/>
            <person name="Ch S."/>
            <person name="Ch V.R."/>
        </authorList>
    </citation>
    <scope>NUCLEOTIDE SEQUENCE [LARGE SCALE GENOMIC DNA]</scope>
    <source>
        <strain evidence="6 7">JC819</strain>
    </source>
</reference>
<feature type="domain" description="Cytochrome c" evidence="5">
    <location>
        <begin position="39"/>
        <end position="177"/>
    </location>
</feature>
<dbReference type="Proteomes" id="UP001239462">
    <property type="component" value="Unassembled WGS sequence"/>
</dbReference>
<sequence>MTMPRFAVTLAIAMVAVWAFCPAPVFVDSVLIGSVRADTAVANDSLDFNRDIRPILFGKCVTCHGPDEEERAAGLRLDTAEGAREDLGGYAAVVPGDPDESEMLLRITTDDSDMVMPPADKGSPLTETEKELIRRWISEGAEYDVHWSYRAPKRPKLPQVEHQEWAASAIDYFTLAMMEQKGLHPSPRADRFAIARRAALDLTGLPPTWEQAEAFARDTSVHAYENYVDQLLATPAFGERWARVWLDLARYADSAGYADDPPRTIWAYRDYVVDAINANLPFDQFTVEQIAGDLLENPTERQLIATAFHRNTLTNNEGGTNDEEFRNVAVVDRVNTTMAVWMGTTMACAQCHTHKYDPITHEEYFKFFAFFNSTADADRRDESPTIELWTEAAKTRKQTLVDTITQLESDYAQDSPDFESEFAAWTDTVVEPTEWTPLKPSHVESSRMIDVDDDGWMNANGDKPDKDDYELTIPVERGDLTALRLEISPKQTSNFVLSQITATWTPGEESAGTALPITFSFANADFEQKGFPAASAIGDKVDANRGWAISPKMSKEHQLELLLSTRFGDQPGTLRVTLKQQSKYAKHLLDVFRLTASRDANAASWIKLPANVRQIASTAIDRRSDEETDQLREYFRSIAPSLAPIRKQLQQARGELAKLKPITTVPVMRELPESKRRTTKIQIRGNYQTTGQTVDVGVPDVFHELKTEGRPTRLDLAKWLVAPENPLTARVIVNRHWEQLFGIGLVETSEEFGSQGELPSHPMLLDWLAVDLIENGWDIKRLLKQIVMSETYRQSSMTTSEAVAIDPANRWLARGPRFRISAEMVRDQALFVSGLLVNKVSGPPAKPPQPAMGLKAAFGSATDWQTSQGEDRFRRGLYTTWRRSNPYPSMAQFDAPNREVCTVRRIRTNTPLQALVTLNDPVYVEAAQSLARRCLKASTDPRQRIEWLFEQTLIRKPTDAEISRLLDLVNHVWQRYQSDHDAAIQMATEPLGPLPEDADAAEYATWTVVGNVMLNLDELLMKR</sequence>
<keyword evidence="7" id="KW-1185">Reference proteome</keyword>
<organism evidence="6 7">
    <name type="scientific">Roseiconus lacunae</name>
    <dbReference type="NCBI Taxonomy" id="2605694"/>
    <lineage>
        <taxon>Bacteria</taxon>
        <taxon>Pseudomonadati</taxon>
        <taxon>Planctomycetota</taxon>
        <taxon>Planctomycetia</taxon>
        <taxon>Pirellulales</taxon>
        <taxon>Pirellulaceae</taxon>
        <taxon>Roseiconus</taxon>
    </lineage>
</organism>
<dbReference type="PROSITE" id="PS51007">
    <property type="entry name" value="CYTC"/>
    <property type="match status" value="1"/>
</dbReference>
<dbReference type="InterPro" id="IPR022655">
    <property type="entry name" value="DUF1553"/>
</dbReference>
<dbReference type="SUPFAM" id="SSF46626">
    <property type="entry name" value="Cytochrome c"/>
    <property type="match status" value="1"/>
</dbReference>
<gene>
    <name evidence="6" type="ORF">QTN89_20085</name>
</gene>
<dbReference type="PANTHER" id="PTHR35889:SF3">
    <property type="entry name" value="F-BOX DOMAIN-CONTAINING PROTEIN"/>
    <property type="match status" value="1"/>
</dbReference>
<dbReference type="RefSeq" id="WP_289165292.1">
    <property type="nucleotide sequence ID" value="NZ_JASZZN010000016.1"/>
</dbReference>
<dbReference type="InterPro" id="IPR009056">
    <property type="entry name" value="Cyt_c-like_dom"/>
</dbReference>
<evidence type="ECO:0000256" key="3">
    <source>
        <dbReference type="ARBA" id="ARBA00023004"/>
    </source>
</evidence>
<evidence type="ECO:0000256" key="2">
    <source>
        <dbReference type="ARBA" id="ARBA00022723"/>
    </source>
</evidence>
<dbReference type="InterPro" id="IPR011444">
    <property type="entry name" value="DUF1549"/>
</dbReference>
<dbReference type="PANTHER" id="PTHR35889">
    <property type="entry name" value="CYCLOINULO-OLIGOSACCHARIDE FRUCTANOTRANSFERASE-RELATED"/>
    <property type="match status" value="1"/>
</dbReference>
<dbReference type="EMBL" id="JASZZN010000016">
    <property type="protein sequence ID" value="MDM4017759.1"/>
    <property type="molecule type" value="Genomic_DNA"/>
</dbReference>
<dbReference type="Pfam" id="PF07635">
    <property type="entry name" value="PSCyt1"/>
    <property type="match status" value="1"/>
</dbReference>
<keyword evidence="1 4" id="KW-0349">Heme</keyword>
<evidence type="ECO:0000259" key="5">
    <source>
        <dbReference type="PROSITE" id="PS51007"/>
    </source>
</evidence>